<dbReference type="Proteomes" id="UP000887540">
    <property type="component" value="Unplaced"/>
</dbReference>
<feature type="transmembrane region" description="Helical" evidence="1">
    <location>
        <begin position="182"/>
        <end position="200"/>
    </location>
</feature>
<feature type="transmembrane region" description="Helical" evidence="1">
    <location>
        <begin position="52"/>
        <end position="71"/>
    </location>
</feature>
<keyword evidence="1" id="KW-0812">Transmembrane</keyword>
<feature type="transmembrane region" description="Helical" evidence="1">
    <location>
        <begin position="77"/>
        <end position="97"/>
    </location>
</feature>
<evidence type="ECO:0000313" key="2">
    <source>
        <dbReference type="Proteomes" id="UP000887540"/>
    </source>
</evidence>
<reference evidence="3" key="1">
    <citation type="submission" date="2022-11" db="UniProtKB">
        <authorList>
            <consortium name="WormBaseParasite"/>
        </authorList>
    </citation>
    <scope>IDENTIFICATION</scope>
</reference>
<evidence type="ECO:0000256" key="1">
    <source>
        <dbReference type="SAM" id="Phobius"/>
    </source>
</evidence>
<sequence length="246" mass="28915">MFDSMCERPEFMELMNETLWMLPNFTGGPTERMNPQNFCTIITEINDILTKILLHIMHIPVIILIVITLVGKEKEDAKWFVFHTALLNLILGIIWEISLINTDFEKNPIIMMMMIYSIGSVLSLHAIALLYTQFYTEFIDPVLEELQHGSPLDQNPLPPTLSNIPPSRTMLFTFLILDNWRYTLYQFYVIIDTFMTLFVLRTYRHTLKHVCLNAWDKVQVLLFGEKYEQNVTDVYKKRPSINQWTG</sequence>
<proteinExistence type="predicted"/>
<dbReference type="WBParaSite" id="ACRNAN_scaffold4273.g10264.t1">
    <property type="protein sequence ID" value="ACRNAN_scaffold4273.g10264.t1"/>
    <property type="gene ID" value="ACRNAN_scaffold4273.g10264"/>
</dbReference>
<keyword evidence="1" id="KW-1133">Transmembrane helix</keyword>
<name>A0A914DV13_9BILA</name>
<evidence type="ECO:0000313" key="3">
    <source>
        <dbReference type="WBParaSite" id="ACRNAN_scaffold4273.g10264.t1"/>
    </source>
</evidence>
<keyword evidence="2" id="KW-1185">Reference proteome</keyword>
<feature type="transmembrane region" description="Helical" evidence="1">
    <location>
        <begin position="109"/>
        <end position="131"/>
    </location>
</feature>
<accession>A0A914DV13</accession>
<keyword evidence="1" id="KW-0472">Membrane</keyword>
<protein>
    <submittedName>
        <fullName evidence="3">Uncharacterized protein</fullName>
    </submittedName>
</protein>
<organism evidence="2 3">
    <name type="scientific">Acrobeloides nanus</name>
    <dbReference type="NCBI Taxonomy" id="290746"/>
    <lineage>
        <taxon>Eukaryota</taxon>
        <taxon>Metazoa</taxon>
        <taxon>Ecdysozoa</taxon>
        <taxon>Nematoda</taxon>
        <taxon>Chromadorea</taxon>
        <taxon>Rhabditida</taxon>
        <taxon>Tylenchina</taxon>
        <taxon>Cephalobomorpha</taxon>
        <taxon>Cephaloboidea</taxon>
        <taxon>Cephalobidae</taxon>
        <taxon>Acrobeloides</taxon>
    </lineage>
</organism>
<dbReference type="AlphaFoldDB" id="A0A914DV13"/>